<dbReference type="SUPFAM" id="SSF81324">
    <property type="entry name" value="Voltage-gated potassium channels"/>
    <property type="match status" value="1"/>
</dbReference>
<feature type="transmembrane region" description="Helical" evidence="14">
    <location>
        <begin position="98"/>
        <end position="118"/>
    </location>
</feature>
<evidence type="ECO:0000313" key="17">
    <source>
        <dbReference type="Proteomes" id="UP000314982"/>
    </source>
</evidence>
<keyword evidence="11 14" id="KW-0472">Membrane</keyword>
<evidence type="ECO:0000256" key="10">
    <source>
        <dbReference type="ARBA" id="ARBA00023065"/>
    </source>
</evidence>
<evidence type="ECO:0000256" key="6">
    <source>
        <dbReference type="ARBA" id="ARBA00022737"/>
    </source>
</evidence>
<dbReference type="FunFam" id="1.20.120.350:FF:000010">
    <property type="entry name" value="Voltage-dependent L-type calcium channel subunit alpha"/>
    <property type="match status" value="1"/>
</dbReference>
<keyword evidence="9 14" id="KW-1133">Transmembrane helix</keyword>
<feature type="domain" description="Ion transport" evidence="15">
    <location>
        <begin position="57"/>
        <end position="187"/>
    </location>
</feature>
<evidence type="ECO:0000256" key="8">
    <source>
        <dbReference type="ARBA" id="ARBA00022882"/>
    </source>
</evidence>
<evidence type="ECO:0000256" key="3">
    <source>
        <dbReference type="ARBA" id="ARBA00022568"/>
    </source>
</evidence>
<feature type="transmembrane region" description="Helical" evidence="14">
    <location>
        <begin position="61"/>
        <end position="78"/>
    </location>
</feature>
<evidence type="ECO:0000256" key="1">
    <source>
        <dbReference type="ARBA" id="ARBA00004141"/>
    </source>
</evidence>
<dbReference type="Ensembl" id="ENSHHUT00000021568.1">
    <property type="protein sequence ID" value="ENSHHUP00000020795.1"/>
    <property type="gene ID" value="ENSHHUG00000013026.1"/>
</dbReference>
<keyword evidence="4" id="KW-0107">Calcium channel</keyword>
<reference evidence="16" key="2">
    <citation type="submission" date="2025-08" db="UniProtKB">
        <authorList>
            <consortium name="Ensembl"/>
        </authorList>
    </citation>
    <scope>IDENTIFICATION</scope>
</reference>
<protein>
    <submittedName>
        <fullName evidence="16">Calcium channel, voltage-dependent, L type, alpha 1S subunit, a</fullName>
    </submittedName>
</protein>
<dbReference type="Gene3D" id="1.20.120.350">
    <property type="entry name" value="Voltage-gated potassium channels. Chain C"/>
    <property type="match status" value="1"/>
</dbReference>
<dbReference type="InterPro" id="IPR005446">
    <property type="entry name" value="VDCC_L_a1su"/>
</dbReference>
<keyword evidence="10" id="KW-0406">Ion transport</keyword>
<dbReference type="Pfam" id="PF00520">
    <property type="entry name" value="Ion_trans"/>
    <property type="match status" value="1"/>
</dbReference>
<comment type="subcellular location">
    <subcellularLocation>
        <location evidence="1">Membrane</location>
        <topology evidence="1">Multi-pass membrane protein</topology>
    </subcellularLocation>
</comment>
<feature type="transmembrane region" description="Helical" evidence="14">
    <location>
        <begin position="130"/>
        <end position="151"/>
    </location>
</feature>
<organism evidence="16 17">
    <name type="scientific">Hucho hucho</name>
    <name type="common">huchen</name>
    <dbReference type="NCBI Taxonomy" id="62062"/>
    <lineage>
        <taxon>Eukaryota</taxon>
        <taxon>Metazoa</taxon>
        <taxon>Chordata</taxon>
        <taxon>Craniata</taxon>
        <taxon>Vertebrata</taxon>
        <taxon>Euteleostomi</taxon>
        <taxon>Actinopterygii</taxon>
        <taxon>Neopterygii</taxon>
        <taxon>Teleostei</taxon>
        <taxon>Protacanthopterygii</taxon>
        <taxon>Salmoniformes</taxon>
        <taxon>Salmonidae</taxon>
        <taxon>Salmoninae</taxon>
        <taxon>Hucho</taxon>
    </lineage>
</organism>
<evidence type="ECO:0000256" key="7">
    <source>
        <dbReference type="ARBA" id="ARBA00022837"/>
    </source>
</evidence>
<dbReference type="PRINTS" id="PR01630">
    <property type="entry name" value="LVDCCALPHA1"/>
</dbReference>
<dbReference type="PANTHER" id="PTHR45628:SF9">
    <property type="entry name" value="VOLTAGE-DEPENDENT L-TYPE CALCIUM CHANNEL SUBUNIT ALPHA-1S"/>
    <property type="match status" value="1"/>
</dbReference>
<dbReference type="AlphaFoldDB" id="A0A4W5L7Q1"/>
<evidence type="ECO:0000256" key="12">
    <source>
        <dbReference type="ARBA" id="ARBA00023157"/>
    </source>
</evidence>
<keyword evidence="8" id="KW-0851">Voltage-gated channel</keyword>
<keyword evidence="12" id="KW-1015">Disulfide bond</keyword>
<evidence type="ECO:0000256" key="11">
    <source>
        <dbReference type="ARBA" id="ARBA00023136"/>
    </source>
</evidence>
<keyword evidence="5 14" id="KW-0812">Transmembrane</keyword>
<dbReference type="GeneTree" id="ENSGT00940000158289"/>
<keyword evidence="6" id="KW-0677">Repeat</keyword>
<dbReference type="GO" id="GO:0005891">
    <property type="term" value="C:voltage-gated calcium channel complex"/>
    <property type="evidence" value="ECO:0007669"/>
    <property type="project" value="InterPro"/>
</dbReference>
<sequence length="196" mass="22150">MSVKSYIMDEETLKRKQKEKLKKLLATGGNPRPTRSLFFLTLKNPFRKAAINIVEWKPFEIIILLTIFANCVALAVFLPMPEEDSNNTNSNLESLEYIFLIVFSIECFLKIIAYGFLFHENAYLRNCWNILDFVCVSVGLFAVIGDFITYISGVEAQPGDKGGGFDMKALRAFRVLRPLRLVSGVPSKDHCTIGTL</sequence>
<dbReference type="Proteomes" id="UP000314982">
    <property type="component" value="Unassembled WGS sequence"/>
</dbReference>
<proteinExistence type="predicted"/>
<dbReference type="InterPro" id="IPR050599">
    <property type="entry name" value="VDCC_alpha-1_subunit"/>
</dbReference>
<keyword evidence="3" id="KW-0109">Calcium transport</keyword>
<dbReference type="GO" id="GO:0008331">
    <property type="term" value="F:high voltage-gated calcium channel activity"/>
    <property type="evidence" value="ECO:0007669"/>
    <property type="project" value="TreeGrafter"/>
</dbReference>
<evidence type="ECO:0000256" key="13">
    <source>
        <dbReference type="ARBA" id="ARBA00023303"/>
    </source>
</evidence>
<evidence type="ECO:0000259" key="15">
    <source>
        <dbReference type="Pfam" id="PF00520"/>
    </source>
</evidence>
<evidence type="ECO:0000256" key="14">
    <source>
        <dbReference type="SAM" id="Phobius"/>
    </source>
</evidence>
<evidence type="ECO:0000256" key="9">
    <source>
        <dbReference type="ARBA" id="ARBA00022989"/>
    </source>
</evidence>
<evidence type="ECO:0000313" key="16">
    <source>
        <dbReference type="Ensembl" id="ENSHHUP00000020795.1"/>
    </source>
</evidence>
<accession>A0A4W5L7Q1</accession>
<dbReference type="PANTHER" id="PTHR45628">
    <property type="entry name" value="VOLTAGE-DEPENDENT CALCIUM CHANNEL TYPE A SUBUNIT ALPHA-1"/>
    <property type="match status" value="1"/>
</dbReference>
<evidence type="ECO:0000256" key="4">
    <source>
        <dbReference type="ARBA" id="ARBA00022673"/>
    </source>
</evidence>
<dbReference type="InterPro" id="IPR027359">
    <property type="entry name" value="Volt_channel_dom_sf"/>
</dbReference>
<keyword evidence="7" id="KW-0106">Calcium</keyword>
<dbReference type="InterPro" id="IPR005821">
    <property type="entry name" value="Ion_trans_dom"/>
</dbReference>
<evidence type="ECO:0000256" key="5">
    <source>
        <dbReference type="ARBA" id="ARBA00022692"/>
    </source>
</evidence>
<reference evidence="16" key="3">
    <citation type="submission" date="2025-09" db="UniProtKB">
        <authorList>
            <consortium name="Ensembl"/>
        </authorList>
    </citation>
    <scope>IDENTIFICATION</scope>
</reference>
<dbReference type="GO" id="GO:0098703">
    <property type="term" value="P:calcium ion import across plasma membrane"/>
    <property type="evidence" value="ECO:0007669"/>
    <property type="project" value="TreeGrafter"/>
</dbReference>
<reference evidence="17" key="1">
    <citation type="submission" date="2018-06" db="EMBL/GenBank/DDBJ databases">
        <title>Genome assembly of Danube salmon.</title>
        <authorList>
            <person name="Macqueen D.J."/>
            <person name="Gundappa M.K."/>
        </authorList>
    </citation>
    <scope>NUCLEOTIDE SEQUENCE [LARGE SCALE GENOMIC DNA]</scope>
</reference>
<keyword evidence="13" id="KW-0407">Ion channel</keyword>
<keyword evidence="17" id="KW-1185">Reference proteome</keyword>
<keyword evidence="2" id="KW-0813">Transport</keyword>
<name>A0A4W5L7Q1_9TELE</name>
<evidence type="ECO:0000256" key="2">
    <source>
        <dbReference type="ARBA" id="ARBA00022448"/>
    </source>
</evidence>